<dbReference type="InterPro" id="IPR003687">
    <property type="entry name" value="PSII_PsbK"/>
</dbReference>
<evidence type="ECO:0000256" key="4">
    <source>
        <dbReference type="ARBA" id="ARBA00022692"/>
    </source>
</evidence>
<feature type="transmembrane region" description="Helical" evidence="9">
    <location>
        <begin position="30"/>
        <end position="53"/>
    </location>
</feature>
<dbReference type="Proteomes" id="UP000224567">
    <property type="component" value="Unassembled WGS sequence"/>
</dbReference>
<keyword evidence="2" id="KW-0674">Reaction center</keyword>
<dbReference type="Pfam" id="PF02533">
    <property type="entry name" value="PsbK"/>
    <property type="match status" value="1"/>
</dbReference>
<keyword evidence="5 9" id="KW-1133">Transmembrane helix</keyword>
<dbReference type="EMBL" id="MLFT02000003">
    <property type="protein sequence ID" value="PHT52456.1"/>
    <property type="molecule type" value="Genomic_DNA"/>
</dbReference>
<organism evidence="10 11">
    <name type="scientific">Capsicum baccatum</name>
    <name type="common">Peruvian pepper</name>
    <dbReference type="NCBI Taxonomy" id="33114"/>
    <lineage>
        <taxon>Eukaryota</taxon>
        <taxon>Viridiplantae</taxon>
        <taxon>Streptophyta</taxon>
        <taxon>Embryophyta</taxon>
        <taxon>Tracheophyta</taxon>
        <taxon>Spermatophyta</taxon>
        <taxon>Magnoliopsida</taxon>
        <taxon>eudicotyledons</taxon>
        <taxon>Gunneridae</taxon>
        <taxon>Pentapetalae</taxon>
        <taxon>asterids</taxon>
        <taxon>lamiids</taxon>
        <taxon>Solanales</taxon>
        <taxon>Solanaceae</taxon>
        <taxon>Solanoideae</taxon>
        <taxon>Capsiceae</taxon>
        <taxon>Capsicum</taxon>
    </lineage>
</organism>
<reference evidence="10 11" key="1">
    <citation type="journal article" date="2017" name="Genome Biol.">
        <title>New reference genome sequences of hot pepper reveal the massive evolution of plant disease-resistance genes by retroduplication.</title>
        <authorList>
            <person name="Kim S."/>
            <person name="Park J."/>
            <person name="Yeom S.I."/>
            <person name="Kim Y.M."/>
            <person name="Seo E."/>
            <person name="Kim K.T."/>
            <person name="Kim M.S."/>
            <person name="Lee J.M."/>
            <person name="Cheong K."/>
            <person name="Shin H.S."/>
            <person name="Kim S.B."/>
            <person name="Han K."/>
            <person name="Lee J."/>
            <person name="Park M."/>
            <person name="Lee H.A."/>
            <person name="Lee H.Y."/>
            <person name="Lee Y."/>
            <person name="Oh S."/>
            <person name="Lee J.H."/>
            <person name="Choi E."/>
            <person name="Choi E."/>
            <person name="Lee S.E."/>
            <person name="Jeon J."/>
            <person name="Kim H."/>
            <person name="Choi G."/>
            <person name="Song H."/>
            <person name="Lee J."/>
            <person name="Lee S.C."/>
            <person name="Kwon J.K."/>
            <person name="Lee H.Y."/>
            <person name="Koo N."/>
            <person name="Hong Y."/>
            <person name="Kim R.W."/>
            <person name="Kang W.H."/>
            <person name="Huh J.H."/>
            <person name="Kang B.C."/>
            <person name="Yang T.J."/>
            <person name="Lee Y.H."/>
            <person name="Bennetzen J.L."/>
            <person name="Choi D."/>
        </authorList>
    </citation>
    <scope>NUCLEOTIDE SEQUENCE [LARGE SCALE GENOMIC DNA]</scope>
    <source>
        <strain evidence="11">cv. PBC81</strain>
    </source>
</reference>
<dbReference type="GO" id="GO:0015979">
    <property type="term" value="P:photosynthesis"/>
    <property type="evidence" value="ECO:0007669"/>
    <property type="project" value="UniProtKB-KW"/>
</dbReference>
<dbReference type="OrthoDB" id="1673137at2759"/>
<evidence type="ECO:0000256" key="7">
    <source>
        <dbReference type="ARBA" id="ARBA00023136"/>
    </source>
</evidence>
<accession>A0A2G2X4P1</accession>
<feature type="transmembrane region" description="Helical" evidence="9">
    <location>
        <begin position="6"/>
        <end position="23"/>
    </location>
</feature>
<dbReference type="InterPro" id="IPR037270">
    <property type="entry name" value="PSII_PsbK_sf"/>
</dbReference>
<evidence type="ECO:0000313" key="11">
    <source>
        <dbReference type="Proteomes" id="UP000224567"/>
    </source>
</evidence>
<protein>
    <submittedName>
        <fullName evidence="10">Photosystem II reaction center protein K</fullName>
    </submittedName>
</protein>
<keyword evidence="7 9" id="KW-0472">Membrane</keyword>
<evidence type="ECO:0000256" key="8">
    <source>
        <dbReference type="ARBA" id="ARBA00023276"/>
    </source>
</evidence>
<sequence length="59" mass="6859">MFNTFILISICLNSTLYSSSFFFDKLLEAYAFLNPIIDIIPVKPLFFLLAFVWEVVVSF</sequence>
<gene>
    <name evidence="10" type="ORF">CQW23_06918</name>
</gene>
<dbReference type="PANTHER" id="PTHR35325">
    <property type="match status" value="1"/>
</dbReference>
<evidence type="ECO:0000256" key="1">
    <source>
        <dbReference type="ARBA" id="ARBA00004167"/>
    </source>
</evidence>
<proteinExistence type="predicted"/>
<keyword evidence="8" id="KW-0604">Photosystem II</keyword>
<keyword evidence="4 9" id="KW-0812">Transmembrane</keyword>
<evidence type="ECO:0000313" key="10">
    <source>
        <dbReference type="EMBL" id="PHT52456.1"/>
    </source>
</evidence>
<dbReference type="PANTHER" id="PTHR35325:SF1">
    <property type="entry name" value="PHOTOSYSTEM II REACTION CENTER PROTEIN K"/>
    <property type="match status" value="1"/>
</dbReference>
<dbReference type="STRING" id="33114.A0A2G2X4P1"/>
<evidence type="ECO:0000256" key="3">
    <source>
        <dbReference type="ARBA" id="ARBA00022531"/>
    </source>
</evidence>
<dbReference type="AlphaFoldDB" id="A0A2G2X4P1"/>
<dbReference type="SUPFAM" id="SSF161037">
    <property type="entry name" value="Photosystem II reaction center protein K, PsbK"/>
    <property type="match status" value="1"/>
</dbReference>
<dbReference type="GO" id="GO:0005737">
    <property type="term" value="C:cytoplasm"/>
    <property type="evidence" value="ECO:0007669"/>
    <property type="project" value="UniProtKB-ARBA"/>
</dbReference>
<evidence type="ECO:0000256" key="5">
    <source>
        <dbReference type="ARBA" id="ARBA00022989"/>
    </source>
</evidence>
<keyword evidence="11" id="KW-1185">Reference proteome</keyword>
<comment type="caution">
    <text evidence="10">The sequence shown here is derived from an EMBL/GenBank/DDBJ whole genome shotgun (WGS) entry which is preliminary data.</text>
</comment>
<dbReference type="GO" id="GO:0009539">
    <property type="term" value="C:photosystem II reaction center"/>
    <property type="evidence" value="ECO:0007669"/>
    <property type="project" value="InterPro"/>
</dbReference>
<keyword evidence="6" id="KW-0793">Thylakoid</keyword>
<keyword evidence="3" id="KW-0602">Photosynthesis</keyword>
<evidence type="ECO:0000256" key="6">
    <source>
        <dbReference type="ARBA" id="ARBA00023078"/>
    </source>
</evidence>
<evidence type="ECO:0000256" key="9">
    <source>
        <dbReference type="SAM" id="Phobius"/>
    </source>
</evidence>
<evidence type="ECO:0000256" key="2">
    <source>
        <dbReference type="ARBA" id="ARBA00022469"/>
    </source>
</evidence>
<comment type="subcellular location">
    <subcellularLocation>
        <location evidence="1">Membrane</location>
        <topology evidence="1">Single-pass membrane protein</topology>
    </subcellularLocation>
</comment>
<reference evidence="11" key="2">
    <citation type="journal article" date="2017" name="J. Anim. Genet.">
        <title>Multiple reference genome sequences of hot pepper reveal the massive evolution of plant disease resistance genes by retroduplication.</title>
        <authorList>
            <person name="Kim S."/>
            <person name="Park J."/>
            <person name="Yeom S.-I."/>
            <person name="Kim Y.-M."/>
            <person name="Seo E."/>
            <person name="Kim K.-T."/>
            <person name="Kim M.-S."/>
            <person name="Lee J.M."/>
            <person name="Cheong K."/>
            <person name="Shin H.-S."/>
            <person name="Kim S.-B."/>
            <person name="Han K."/>
            <person name="Lee J."/>
            <person name="Park M."/>
            <person name="Lee H.-A."/>
            <person name="Lee H.-Y."/>
            <person name="Lee Y."/>
            <person name="Oh S."/>
            <person name="Lee J.H."/>
            <person name="Choi E."/>
            <person name="Choi E."/>
            <person name="Lee S.E."/>
            <person name="Jeon J."/>
            <person name="Kim H."/>
            <person name="Choi G."/>
            <person name="Song H."/>
            <person name="Lee J."/>
            <person name="Lee S.-C."/>
            <person name="Kwon J.-K."/>
            <person name="Lee H.-Y."/>
            <person name="Koo N."/>
            <person name="Hong Y."/>
            <person name="Kim R.W."/>
            <person name="Kang W.-H."/>
            <person name="Huh J.H."/>
            <person name="Kang B.-C."/>
            <person name="Yang T.-J."/>
            <person name="Lee Y.-H."/>
            <person name="Bennetzen J.L."/>
            <person name="Choi D."/>
        </authorList>
    </citation>
    <scope>NUCLEOTIDE SEQUENCE [LARGE SCALE GENOMIC DNA]</scope>
    <source>
        <strain evidence="11">cv. PBC81</strain>
    </source>
</reference>
<name>A0A2G2X4P1_CAPBA</name>